<reference evidence="1 2" key="1">
    <citation type="journal article" date="2023" name="Science">
        <title>Complex scaffold remodeling in plant triterpene biosynthesis.</title>
        <authorList>
            <person name="De La Pena R."/>
            <person name="Hodgson H."/>
            <person name="Liu J.C."/>
            <person name="Stephenson M.J."/>
            <person name="Martin A.C."/>
            <person name="Owen C."/>
            <person name="Harkess A."/>
            <person name="Leebens-Mack J."/>
            <person name="Jimenez L.E."/>
            <person name="Osbourn A."/>
            <person name="Sattely E.S."/>
        </authorList>
    </citation>
    <scope>NUCLEOTIDE SEQUENCE [LARGE SCALE GENOMIC DNA]</scope>
    <source>
        <strain evidence="2">cv. JPN11</strain>
        <tissue evidence="1">Leaf</tissue>
    </source>
</reference>
<protein>
    <submittedName>
        <fullName evidence="1">Rhodanese-like domain-containing protein chloroplastic-like</fullName>
    </submittedName>
</protein>
<proteinExistence type="predicted"/>
<name>A0ACC1Z2U3_MELAZ</name>
<dbReference type="EMBL" id="CM051394">
    <property type="protein sequence ID" value="KAJ4730375.1"/>
    <property type="molecule type" value="Genomic_DNA"/>
</dbReference>
<organism evidence="1 2">
    <name type="scientific">Melia azedarach</name>
    <name type="common">Chinaberry tree</name>
    <dbReference type="NCBI Taxonomy" id="155640"/>
    <lineage>
        <taxon>Eukaryota</taxon>
        <taxon>Viridiplantae</taxon>
        <taxon>Streptophyta</taxon>
        <taxon>Embryophyta</taxon>
        <taxon>Tracheophyta</taxon>
        <taxon>Spermatophyta</taxon>
        <taxon>Magnoliopsida</taxon>
        <taxon>eudicotyledons</taxon>
        <taxon>Gunneridae</taxon>
        <taxon>Pentapetalae</taxon>
        <taxon>rosids</taxon>
        <taxon>malvids</taxon>
        <taxon>Sapindales</taxon>
        <taxon>Meliaceae</taxon>
        <taxon>Melia</taxon>
    </lineage>
</organism>
<evidence type="ECO:0000313" key="1">
    <source>
        <dbReference type="EMBL" id="KAJ4730375.1"/>
    </source>
</evidence>
<comment type="caution">
    <text evidence="1">The sequence shown here is derived from an EMBL/GenBank/DDBJ whole genome shotgun (WGS) entry which is preliminary data.</text>
</comment>
<keyword evidence="2" id="KW-1185">Reference proteome</keyword>
<gene>
    <name evidence="1" type="ORF">OWV82_003015</name>
</gene>
<accession>A0ACC1Z2U3</accession>
<evidence type="ECO:0000313" key="2">
    <source>
        <dbReference type="Proteomes" id="UP001164539"/>
    </source>
</evidence>
<sequence>MESLSMILLSSPPPQNHSKTHKFSASKSTHLVPDSVSISTSTNSASTKLNHLPLLKNSSFFQTLTKTHISFTIFDLFTSLPCLASETALSSTEPVSDKINLESILISIDDFFNRYPFFVATCTFIWLVVIPLTQEYLSKCKFISAINAFKKLRNEPNAQLLDIRNKKTLVSLEPPNLKSLNKSAVQVEFTEEDEDGFVKSVLSNFADPANTVVCIMDNFDGSSMKAAELLFKNGFKEAYAISGGVRGKKGWLAIQETLLPPSVHILPKKKKKKAKVLQQQGINGVDQQTGDNAEGSSSNSVPILKRPVADDKKRNLRT</sequence>
<dbReference type="Proteomes" id="UP001164539">
    <property type="component" value="Chromosome 1"/>
</dbReference>